<evidence type="ECO:0000313" key="5">
    <source>
        <dbReference type="Proteomes" id="UP000286581"/>
    </source>
</evidence>
<reference evidence="1 4" key="1">
    <citation type="submission" date="2015-09" db="EMBL/GenBank/DDBJ databases">
        <authorList>
            <consortium name="Pathogen Informatics"/>
        </authorList>
    </citation>
    <scope>NUCLEOTIDE SEQUENCE [LARGE SCALE GENOMIC DNA]</scope>
    <source>
        <strain evidence="1 4">2789STDY5834968</strain>
    </source>
</reference>
<dbReference type="EMBL" id="CYXM01000014">
    <property type="protein sequence ID" value="CUN22306.1"/>
    <property type="molecule type" value="Genomic_DNA"/>
</dbReference>
<protein>
    <submittedName>
        <fullName evidence="1">Uncharacterized protein</fullName>
    </submittedName>
</protein>
<sequence length="69" mass="7728">MQLAAKETLRCADIVEEMFVNLHECIDKKGKNIENELKSARTLQKHYVLCGIARIGILSDDINGEVNIA</sequence>
<reference evidence="3 5" key="2">
    <citation type="submission" date="2018-08" db="EMBL/GenBank/DDBJ databases">
        <title>A genome reference for cultivated species of the human gut microbiota.</title>
        <authorList>
            <person name="Zou Y."/>
            <person name="Xue W."/>
            <person name="Luo G."/>
        </authorList>
    </citation>
    <scope>NUCLEOTIDE SEQUENCE [LARGE SCALE GENOMIC DNA]</scope>
    <source>
        <strain evidence="3 5">AF12-8</strain>
    </source>
</reference>
<dbReference type="Proteomes" id="UP000286581">
    <property type="component" value="Unassembled WGS sequence"/>
</dbReference>
<evidence type="ECO:0000313" key="2">
    <source>
        <dbReference type="EMBL" id="MCC2746185.1"/>
    </source>
</evidence>
<name>A0A173V6N2_9FIRM</name>
<gene>
    <name evidence="3" type="ORF">DWV78_05210</name>
    <name evidence="1" type="ORF">ERS852580_02640</name>
    <name evidence="2" type="ORF">LK487_03905</name>
</gene>
<dbReference type="AlphaFoldDB" id="A0A173V6N2"/>
<dbReference type="Proteomes" id="UP000095673">
    <property type="component" value="Unassembled WGS sequence"/>
</dbReference>
<evidence type="ECO:0000313" key="1">
    <source>
        <dbReference type="EMBL" id="CUN22306.1"/>
    </source>
</evidence>
<dbReference type="EMBL" id="JAJFBX010000003">
    <property type="protein sequence ID" value="MCC2746185.1"/>
    <property type="molecule type" value="Genomic_DNA"/>
</dbReference>
<evidence type="ECO:0000313" key="4">
    <source>
        <dbReference type="Proteomes" id="UP000095673"/>
    </source>
</evidence>
<evidence type="ECO:0000313" key="3">
    <source>
        <dbReference type="EMBL" id="RGW40472.1"/>
    </source>
</evidence>
<dbReference type="Proteomes" id="UP001197847">
    <property type="component" value="Unassembled WGS sequence"/>
</dbReference>
<dbReference type="RefSeq" id="WP_015569180.1">
    <property type="nucleotide sequence ID" value="NZ_CP143948.1"/>
</dbReference>
<organism evidence="1 4">
    <name type="scientific">Agathobacter rectalis</name>
    <dbReference type="NCBI Taxonomy" id="39491"/>
    <lineage>
        <taxon>Bacteria</taxon>
        <taxon>Bacillati</taxon>
        <taxon>Bacillota</taxon>
        <taxon>Clostridia</taxon>
        <taxon>Lachnospirales</taxon>
        <taxon>Lachnospiraceae</taxon>
        <taxon>Agathobacter</taxon>
    </lineage>
</organism>
<reference evidence="2" key="3">
    <citation type="submission" date="2021-10" db="EMBL/GenBank/DDBJ databases">
        <title>Collection of gut derived symbiotic bacterial strains cultured from healthy donors.</title>
        <authorList>
            <person name="Lin H."/>
            <person name="Littmann E."/>
            <person name="Claire K."/>
            <person name="Pamer E."/>
        </authorList>
    </citation>
    <scope>NUCLEOTIDE SEQUENCE</scope>
    <source>
        <strain evidence="2">MSK.22.92</strain>
    </source>
</reference>
<accession>A0A173V6N2</accession>
<proteinExistence type="predicted"/>
<dbReference type="EMBL" id="QSAE01000011">
    <property type="protein sequence ID" value="RGW40472.1"/>
    <property type="molecule type" value="Genomic_DNA"/>
</dbReference>